<dbReference type="SFLD" id="SFLDG01129">
    <property type="entry name" value="C1.5:_HAD__Beta-PGM__Phosphata"/>
    <property type="match status" value="1"/>
</dbReference>
<dbReference type="InterPro" id="IPR036412">
    <property type="entry name" value="HAD-like_sf"/>
</dbReference>
<accession>A0A7S9DWY2</accession>
<dbReference type="InterPro" id="IPR023214">
    <property type="entry name" value="HAD_sf"/>
</dbReference>
<keyword evidence="1" id="KW-0378">Hydrolase</keyword>
<dbReference type="PANTHER" id="PTHR43885:SF1">
    <property type="entry name" value="SUPERFAMILY HYDROLASE, PUTATIVE (AFU_ORTHOLOGUE AFUA_4G13290)-RELATED"/>
    <property type="match status" value="1"/>
</dbReference>
<name>A0A7S9DWY2_9ALTE</name>
<reference evidence="1 2" key="1">
    <citation type="submission" date="2020-11" db="EMBL/GenBank/DDBJ databases">
        <title>Complete genome sequence for Salinimonas sp. strain G2-b.</title>
        <authorList>
            <person name="Park S.-J."/>
        </authorList>
    </citation>
    <scope>NUCLEOTIDE SEQUENCE [LARGE SCALE GENOMIC DNA]</scope>
    <source>
        <strain evidence="1 2">G2-b</strain>
    </source>
</reference>
<dbReference type="KEGG" id="smaa:IT774_15545"/>
<gene>
    <name evidence="1" type="ORF">IT774_15545</name>
</gene>
<dbReference type="PANTHER" id="PTHR43885">
    <property type="entry name" value="HALOACID DEHALOGENASE-LIKE HYDROLASE"/>
    <property type="match status" value="1"/>
</dbReference>
<evidence type="ECO:0000313" key="1">
    <source>
        <dbReference type="EMBL" id="QPG05486.1"/>
    </source>
</evidence>
<dbReference type="CDD" id="cd07505">
    <property type="entry name" value="HAD_BPGM-like"/>
    <property type="match status" value="1"/>
</dbReference>
<dbReference type="SUPFAM" id="SSF56784">
    <property type="entry name" value="HAD-like"/>
    <property type="match status" value="1"/>
</dbReference>
<dbReference type="Proteomes" id="UP000595095">
    <property type="component" value="Chromosome"/>
</dbReference>
<organism evidence="1 2">
    <name type="scientific">Salinimonas marina</name>
    <dbReference type="NCBI Taxonomy" id="2785918"/>
    <lineage>
        <taxon>Bacteria</taxon>
        <taxon>Pseudomonadati</taxon>
        <taxon>Pseudomonadota</taxon>
        <taxon>Gammaproteobacteria</taxon>
        <taxon>Alteromonadales</taxon>
        <taxon>Alteromonadaceae</taxon>
        <taxon>Alteromonas/Salinimonas group</taxon>
        <taxon>Salinimonas</taxon>
    </lineage>
</organism>
<sequence>MNIDFSNIDGVIFDLDGTLVASELNFSVIKSHLGCPAEGDILVHIDSLADKQLQQQAHQYILDQELADAQNAAWLETGKWLVETVADRQLPMAIVTRNSIAATRLKISNNSIPIDLVVTREDAPPKPNPSALLSVARRWNIPPARCLYVGDFIYDQQAAQRAGMQFLMV</sequence>
<dbReference type="NCBIfam" id="TIGR01509">
    <property type="entry name" value="HAD-SF-IA-v3"/>
    <property type="match status" value="1"/>
</dbReference>
<dbReference type="NCBIfam" id="TIGR01549">
    <property type="entry name" value="HAD-SF-IA-v1"/>
    <property type="match status" value="1"/>
</dbReference>
<dbReference type="InterPro" id="IPR041492">
    <property type="entry name" value="HAD_2"/>
</dbReference>
<dbReference type="InterPro" id="IPR006439">
    <property type="entry name" value="HAD-SF_hydro_IA"/>
</dbReference>
<dbReference type="RefSeq" id="WP_195810573.1">
    <property type="nucleotide sequence ID" value="NZ_CP064795.1"/>
</dbReference>
<dbReference type="EMBL" id="CP064795">
    <property type="protein sequence ID" value="QPG05486.1"/>
    <property type="molecule type" value="Genomic_DNA"/>
</dbReference>
<dbReference type="SFLD" id="SFLDS00003">
    <property type="entry name" value="Haloacid_Dehalogenase"/>
    <property type="match status" value="1"/>
</dbReference>
<keyword evidence="2" id="KW-1185">Reference proteome</keyword>
<dbReference type="Gene3D" id="1.10.260.80">
    <property type="match status" value="1"/>
</dbReference>
<evidence type="ECO:0000313" key="2">
    <source>
        <dbReference type="Proteomes" id="UP000595095"/>
    </source>
</evidence>
<dbReference type="AlphaFoldDB" id="A0A7S9DWY2"/>
<dbReference type="Gene3D" id="3.40.50.1000">
    <property type="entry name" value="HAD superfamily/HAD-like"/>
    <property type="match status" value="1"/>
</dbReference>
<proteinExistence type="predicted"/>
<protein>
    <submittedName>
        <fullName evidence="1">HAD-IA family hydrolase</fullName>
    </submittedName>
</protein>
<dbReference type="GO" id="GO:0016787">
    <property type="term" value="F:hydrolase activity"/>
    <property type="evidence" value="ECO:0007669"/>
    <property type="project" value="UniProtKB-KW"/>
</dbReference>
<dbReference type="Pfam" id="PF13419">
    <property type="entry name" value="HAD_2"/>
    <property type="match status" value="1"/>
</dbReference>